<name>A0AAW0FR92_9APHY</name>
<dbReference type="InterPro" id="IPR027417">
    <property type="entry name" value="P-loop_NTPase"/>
</dbReference>
<protein>
    <submittedName>
        <fullName evidence="1">Uncharacterized protein</fullName>
    </submittedName>
</protein>
<sequence length="223" mass="25267">MTERLAIASLDSNARRNVPPEEIRIAKGMKIMVTLNIETEMDVANGTRGEIVDILLASDKPPLTPGMRTVRLRKPPAYVLVKLPHTRMRQLPGLPPNVIPIEPRMDSFPIKLTRADKTPYTRQVRRRQLPLTAAYAFTDYRSQGQTIKNVIVDIAKPPGGNMTIFNLYVALSRSSGRDTIRLLRDFPDDLFQTPIPHELMEEDHRLRVLNAKTKAAHAEGKFR</sequence>
<accession>A0AAW0FR92</accession>
<dbReference type="PANTHER" id="PTHR23274:SF11">
    <property type="entry name" value="ATP-DEPENDENT DNA HELICASE PIF1"/>
    <property type="match status" value="1"/>
</dbReference>
<evidence type="ECO:0000313" key="1">
    <source>
        <dbReference type="EMBL" id="KAK7683381.1"/>
    </source>
</evidence>
<dbReference type="Proteomes" id="UP001385951">
    <property type="component" value="Unassembled WGS sequence"/>
</dbReference>
<dbReference type="EMBL" id="JASBNA010000031">
    <property type="protein sequence ID" value="KAK7683381.1"/>
    <property type="molecule type" value="Genomic_DNA"/>
</dbReference>
<dbReference type="SUPFAM" id="SSF52540">
    <property type="entry name" value="P-loop containing nucleoside triphosphate hydrolases"/>
    <property type="match status" value="1"/>
</dbReference>
<gene>
    <name evidence="1" type="ORF">QCA50_013643</name>
</gene>
<organism evidence="1 2">
    <name type="scientific">Cerrena zonata</name>
    <dbReference type="NCBI Taxonomy" id="2478898"/>
    <lineage>
        <taxon>Eukaryota</taxon>
        <taxon>Fungi</taxon>
        <taxon>Dikarya</taxon>
        <taxon>Basidiomycota</taxon>
        <taxon>Agaricomycotina</taxon>
        <taxon>Agaricomycetes</taxon>
        <taxon>Polyporales</taxon>
        <taxon>Cerrenaceae</taxon>
        <taxon>Cerrena</taxon>
    </lineage>
</organism>
<evidence type="ECO:0000313" key="2">
    <source>
        <dbReference type="Proteomes" id="UP001385951"/>
    </source>
</evidence>
<dbReference type="PANTHER" id="PTHR23274">
    <property type="entry name" value="DNA HELICASE-RELATED"/>
    <property type="match status" value="1"/>
</dbReference>
<proteinExistence type="predicted"/>
<keyword evidence="2" id="KW-1185">Reference proteome</keyword>
<reference evidence="1 2" key="1">
    <citation type="submission" date="2022-09" db="EMBL/GenBank/DDBJ databases">
        <authorList>
            <person name="Palmer J.M."/>
        </authorList>
    </citation>
    <scope>NUCLEOTIDE SEQUENCE [LARGE SCALE GENOMIC DNA]</scope>
    <source>
        <strain evidence="1 2">DSM 7382</strain>
    </source>
</reference>
<dbReference type="AlphaFoldDB" id="A0AAW0FR92"/>
<comment type="caution">
    <text evidence="1">The sequence shown here is derived from an EMBL/GenBank/DDBJ whole genome shotgun (WGS) entry which is preliminary data.</text>
</comment>